<organism evidence="9 10">
    <name type="scientific">Austropuccinia psidii MF-1</name>
    <dbReference type="NCBI Taxonomy" id="1389203"/>
    <lineage>
        <taxon>Eukaryota</taxon>
        <taxon>Fungi</taxon>
        <taxon>Dikarya</taxon>
        <taxon>Basidiomycota</taxon>
        <taxon>Pucciniomycotina</taxon>
        <taxon>Pucciniomycetes</taxon>
        <taxon>Pucciniales</taxon>
        <taxon>Sphaerophragmiaceae</taxon>
        <taxon>Austropuccinia</taxon>
    </lineage>
</organism>
<dbReference type="InterPro" id="IPR037202">
    <property type="entry name" value="ESCRT_assembly_dom"/>
</dbReference>
<dbReference type="Pfam" id="PF07200">
    <property type="entry name" value="Mod_r"/>
    <property type="match status" value="1"/>
</dbReference>
<feature type="compositionally biased region" description="Polar residues" evidence="7">
    <location>
        <begin position="18"/>
        <end position="32"/>
    </location>
</feature>
<dbReference type="GO" id="GO:0043162">
    <property type="term" value="P:ubiquitin-dependent protein catabolic process via the multivesicular body sorting pathway"/>
    <property type="evidence" value="ECO:0007669"/>
    <property type="project" value="UniProtKB-ARBA"/>
</dbReference>
<dbReference type="GO" id="GO:0006623">
    <property type="term" value="P:protein targeting to vacuole"/>
    <property type="evidence" value="ECO:0007669"/>
    <property type="project" value="TreeGrafter"/>
</dbReference>
<sequence>MTALPSSSAHHPFPETASAINPSQDPSATIQPIANALHNPSQSTSSNSSHHHRPTSPIDDPLARDFPHIGKMCKEDLRDLLNDPDYFNAIFIRQPIVKDMLEKHESLISTNHALVERNLSLRPKLENLRDRVASSFNQTQQFISEFEILSKQQADLYQAFGESASRSRLLTALHESDKLAESLANQFAIEGLLEEEQFVKEFREERRKYHKRAWMANRWSEGAIRWD</sequence>
<evidence type="ECO:0000256" key="7">
    <source>
        <dbReference type="SAM" id="MobiDB-lite"/>
    </source>
</evidence>
<evidence type="ECO:0000313" key="10">
    <source>
        <dbReference type="Proteomes" id="UP000765509"/>
    </source>
</evidence>
<evidence type="ECO:0000256" key="2">
    <source>
        <dbReference type="ARBA" id="ARBA00007617"/>
    </source>
</evidence>
<accession>A0A9Q3CI81</accession>
<evidence type="ECO:0000256" key="4">
    <source>
        <dbReference type="ARBA" id="ARBA00022753"/>
    </source>
</evidence>
<dbReference type="EMBL" id="AVOT02007715">
    <property type="protein sequence ID" value="MBW0484504.1"/>
    <property type="molecule type" value="Genomic_DNA"/>
</dbReference>
<gene>
    <name evidence="9" type="ORF">O181_024219</name>
</gene>
<dbReference type="InterPro" id="IPR029012">
    <property type="entry name" value="Helix_hairpin_bin_sf"/>
</dbReference>
<evidence type="ECO:0000313" key="9">
    <source>
        <dbReference type="EMBL" id="MBW0484504.1"/>
    </source>
</evidence>
<dbReference type="InterPro" id="IPR009851">
    <property type="entry name" value="Mod_r"/>
</dbReference>
<keyword evidence="4" id="KW-0967">Endosome</keyword>
<dbReference type="GO" id="GO:0000813">
    <property type="term" value="C:ESCRT I complex"/>
    <property type="evidence" value="ECO:0007669"/>
    <property type="project" value="UniProtKB-ARBA"/>
</dbReference>
<dbReference type="Proteomes" id="UP000765509">
    <property type="component" value="Unassembled WGS sequence"/>
</dbReference>
<feature type="region of interest" description="Disordered" evidence="7">
    <location>
        <begin position="1"/>
        <end position="64"/>
    </location>
</feature>
<dbReference type="PANTHER" id="PTHR13678">
    <property type="entry name" value="VACUOLAR PROTEIN SORTING-ASSOCIATED PROTEIN 37"/>
    <property type="match status" value="1"/>
</dbReference>
<dbReference type="GO" id="GO:0006612">
    <property type="term" value="P:protein targeting to membrane"/>
    <property type="evidence" value="ECO:0007669"/>
    <property type="project" value="TreeGrafter"/>
</dbReference>
<dbReference type="SUPFAM" id="SSF140111">
    <property type="entry name" value="Endosomal sorting complex assembly domain"/>
    <property type="match status" value="1"/>
</dbReference>
<comment type="similarity">
    <text evidence="2">Belongs to the VPS37 family.</text>
</comment>
<comment type="caution">
    <text evidence="9">The sequence shown here is derived from an EMBL/GenBank/DDBJ whole genome shotgun (WGS) entry which is preliminary data.</text>
</comment>
<feature type="compositionally biased region" description="Low complexity" evidence="7">
    <location>
        <begin position="38"/>
        <end position="48"/>
    </location>
</feature>
<evidence type="ECO:0000259" key="8">
    <source>
        <dbReference type="PROSITE" id="PS51314"/>
    </source>
</evidence>
<dbReference type="AlphaFoldDB" id="A0A9Q3CI81"/>
<evidence type="ECO:0000256" key="1">
    <source>
        <dbReference type="ARBA" id="ARBA00004177"/>
    </source>
</evidence>
<keyword evidence="5 6" id="KW-0653">Protein transport</keyword>
<feature type="domain" description="VPS37 C-terminal" evidence="8">
    <location>
        <begin position="143"/>
        <end position="227"/>
    </location>
</feature>
<protein>
    <recommendedName>
        <fullName evidence="8">VPS37 C-terminal domain-containing protein</fullName>
    </recommendedName>
</protein>
<dbReference type="OrthoDB" id="10260857at2759"/>
<comment type="subcellular location">
    <subcellularLocation>
        <location evidence="1">Endosome</location>
    </subcellularLocation>
</comment>
<evidence type="ECO:0000256" key="6">
    <source>
        <dbReference type="PROSITE-ProRule" id="PRU00646"/>
    </source>
</evidence>
<keyword evidence="10" id="KW-1185">Reference proteome</keyword>
<reference evidence="9" key="1">
    <citation type="submission" date="2021-03" db="EMBL/GenBank/DDBJ databases">
        <title>Draft genome sequence of rust myrtle Austropuccinia psidii MF-1, a brazilian biotype.</title>
        <authorList>
            <person name="Quecine M.C."/>
            <person name="Pachon D.M.R."/>
            <person name="Bonatelli M.L."/>
            <person name="Correr F.H."/>
            <person name="Franceschini L.M."/>
            <person name="Leite T.F."/>
            <person name="Margarido G.R.A."/>
            <person name="Almeida C.A."/>
            <person name="Ferrarezi J.A."/>
            <person name="Labate C.A."/>
        </authorList>
    </citation>
    <scope>NUCLEOTIDE SEQUENCE</scope>
    <source>
        <strain evidence="9">MF-1</strain>
    </source>
</reference>
<dbReference type="PANTHER" id="PTHR13678:SF2">
    <property type="entry name" value="VACUOLAR PROTEIN SORTING-ASSOCIATED PROTEIN 37A"/>
    <property type="match status" value="1"/>
</dbReference>
<dbReference type="PROSITE" id="PS51314">
    <property type="entry name" value="VPS37_C"/>
    <property type="match status" value="1"/>
</dbReference>
<evidence type="ECO:0000256" key="3">
    <source>
        <dbReference type="ARBA" id="ARBA00022448"/>
    </source>
</evidence>
<evidence type="ECO:0000256" key="5">
    <source>
        <dbReference type="ARBA" id="ARBA00022927"/>
    </source>
</evidence>
<name>A0A9Q3CI81_9BASI</name>
<proteinExistence type="inferred from homology"/>
<keyword evidence="3 6" id="KW-0813">Transport</keyword>
<dbReference type="Gene3D" id="1.10.287.660">
    <property type="entry name" value="Helix hairpin bin"/>
    <property type="match status" value="1"/>
</dbReference>